<evidence type="ECO:0000256" key="5">
    <source>
        <dbReference type="ARBA" id="ARBA00023136"/>
    </source>
</evidence>
<keyword evidence="3 7" id="KW-0812">Transmembrane</keyword>
<evidence type="ECO:0000256" key="1">
    <source>
        <dbReference type="ARBA" id="ARBA00004141"/>
    </source>
</evidence>
<dbReference type="FunFam" id="1.20.1740.10:FF:000039">
    <property type="entry name" value="Neutral amino acid transporter (Eurofung)"/>
    <property type="match status" value="1"/>
</dbReference>
<feature type="transmembrane region" description="Helical" evidence="7">
    <location>
        <begin position="56"/>
        <end position="73"/>
    </location>
</feature>
<dbReference type="GO" id="GO:0016020">
    <property type="term" value="C:membrane"/>
    <property type="evidence" value="ECO:0007669"/>
    <property type="project" value="UniProtKB-SubCell"/>
</dbReference>
<feature type="transmembrane region" description="Helical" evidence="7">
    <location>
        <begin position="419"/>
        <end position="449"/>
    </location>
</feature>
<feature type="transmembrane region" description="Helical" evidence="7">
    <location>
        <begin position="312"/>
        <end position="331"/>
    </location>
</feature>
<reference evidence="9 10" key="1">
    <citation type="journal article" date="2011" name="PLoS Genet.">
        <title>Genomic analysis of the necrotrophic fungal pathogens Sclerotinia sclerotiorum and Botrytis cinerea.</title>
        <authorList>
            <person name="Amselem J."/>
            <person name="Cuomo C.A."/>
            <person name="van Kan J.A."/>
            <person name="Viaud M."/>
            <person name="Benito E.P."/>
            <person name="Couloux A."/>
            <person name="Coutinho P.M."/>
            <person name="de Vries R.P."/>
            <person name="Dyer P.S."/>
            <person name="Fillinger S."/>
            <person name="Fournier E."/>
            <person name="Gout L."/>
            <person name="Hahn M."/>
            <person name="Kohn L."/>
            <person name="Lapalu N."/>
            <person name="Plummer K.M."/>
            <person name="Pradier J.M."/>
            <person name="Quevillon E."/>
            <person name="Sharon A."/>
            <person name="Simon A."/>
            <person name="ten Have A."/>
            <person name="Tudzynski B."/>
            <person name="Tudzynski P."/>
            <person name="Wincker P."/>
            <person name="Andrew M."/>
            <person name="Anthouard V."/>
            <person name="Beever R.E."/>
            <person name="Beffa R."/>
            <person name="Benoit I."/>
            <person name="Bouzid O."/>
            <person name="Brault B."/>
            <person name="Chen Z."/>
            <person name="Choquer M."/>
            <person name="Collemare J."/>
            <person name="Cotton P."/>
            <person name="Danchin E.G."/>
            <person name="Da Silva C."/>
            <person name="Gautier A."/>
            <person name="Giraud C."/>
            <person name="Giraud T."/>
            <person name="Gonzalez C."/>
            <person name="Grossetete S."/>
            <person name="Guldener U."/>
            <person name="Henrissat B."/>
            <person name="Howlett B.J."/>
            <person name="Kodira C."/>
            <person name="Kretschmer M."/>
            <person name="Lappartient A."/>
            <person name="Leroch M."/>
            <person name="Levis C."/>
            <person name="Mauceli E."/>
            <person name="Neuveglise C."/>
            <person name="Oeser B."/>
            <person name="Pearson M."/>
            <person name="Poulain J."/>
            <person name="Poussereau N."/>
            <person name="Quesneville H."/>
            <person name="Rascle C."/>
            <person name="Schumacher J."/>
            <person name="Segurens B."/>
            <person name="Sexton A."/>
            <person name="Silva E."/>
            <person name="Sirven C."/>
            <person name="Soanes D.M."/>
            <person name="Talbot N.J."/>
            <person name="Templeton M."/>
            <person name="Yandava C."/>
            <person name="Yarden O."/>
            <person name="Zeng Q."/>
            <person name="Rollins J.A."/>
            <person name="Lebrun M.H."/>
            <person name="Dickman M."/>
        </authorList>
    </citation>
    <scope>NUCLEOTIDE SEQUENCE [LARGE SCALE GENOMIC DNA]</scope>
    <source>
        <strain evidence="9 10">B05.10</strain>
    </source>
</reference>
<evidence type="ECO:0000313" key="9">
    <source>
        <dbReference type="EMBL" id="ATZ55207.1"/>
    </source>
</evidence>
<evidence type="ECO:0000313" key="10">
    <source>
        <dbReference type="Proteomes" id="UP000001798"/>
    </source>
</evidence>
<feature type="transmembrane region" description="Helical" evidence="7">
    <location>
        <begin position="352"/>
        <end position="372"/>
    </location>
</feature>
<comment type="similarity">
    <text evidence="2">Belongs to the amino acid/polyamine transporter 2 family.</text>
</comment>
<dbReference type="Proteomes" id="UP000001798">
    <property type="component" value="Chromosome 11"/>
</dbReference>
<reference evidence="9 10" key="2">
    <citation type="journal article" date="2012" name="Eukaryot. Cell">
        <title>Genome update of Botrytis cinerea strains B05.10 and T4.</title>
        <authorList>
            <person name="Staats M."/>
            <person name="van Kan J.A."/>
        </authorList>
    </citation>
    <scope>NUCLEOTIDE SEQUENCE [LARGE SCALE GENOMIC DNA]</scope>
    <source>
        <strain evidence="9 10">B05.10</strain>
    </source>
</reference>
<dbReference type="EMBL" id="CP009815">
    <property type="protein sequence ID" value="ATZ55207.1"/>
    <property type="molecule type" value="Genomic_DNA"/>
</dbReference>
<organism evidence="9 10">
    <name type="scientific">Botryotinia fuckeliana (strain B05.10)</name>
    <name type="common">Noble rot fungus</name>
    <name type="synonym">Botrytis cinerea</name>
    <dbReference type="NCBI Taxonomy" id="332648"/>
    <lineage>
        <taxon>Eukaryota</taxon>
        <taxon>Fungi</taxon>
        <taxon>Dikarya</taxon>
        <taxon>Ascomycota</taxon>
        <taxon>Pezizomycotina</taxon>
        <taxon>Leotiomycetes</taxon>
        <taxon>Helotiales</taxon>
        <taxon>Sclerotiniaceae</taxon>
        <taxon>Botrytis</taxon>
    </lineage>
</organism>
<feature type="transmembrane region" description="Helical" evidence="7">
    <location>
        <begin position="228"/>
        <end position="250"/>
    </location>
</feature>
<comment type="subcellular location">
    <subcellularLocation>
        <location evidence="1">Membrane</location>
        <topology evidence="1">Multi-pass membrane protein</topology>
    </subcellularLocation>
</comment>
<evidence type="ECO:0000256" key="2">
    <source>
        <dbReference type="ARBA" id="ARBA00008066"/>
    </source>
</evidence>
<dbReference type="KEGG" id="bfu:BCIN_11g04900"/>
<keyword evidence="4 7" id="KW-1133">Transmembrane helix</keyword>
<gene>
    <name evidence="9" type="ORF">BCIN_11g04900</name>
</gene>
<feature type="transmembrane region" description="Helical" evidence="7">
    <location>
        <begin position="156"/>
        <end position="175"/>
    </location>
</feature>
<proteinExistence type="inferred from homology"/>
<feature type="transmembrane region" description="Helical" evidence="7">
    <location>
        <begin position="187"/>
        <end position="208"/>
    </location>
</feature>
<dbReference type="Gene3D" id="1.20.1740.10">
    <property type="entry name" value="Amino acid/polyamine transporter I"/>
    <property type="match status" value="1"/>
</dbReference>
<dbReference type="OrthoDB" id="40134at2759"/>
<protein>
    <recommendedName>
        <fullName evidence="8">Amino acid transporter transmembrane domain-containing protein</fullName>
    </recommendedName>
</protein>
<dbReference type="Pfam" id="PF01490">
    <property type="entry name" value="Aa_trans"/>
    <property type="match status" value="1"/>
</dbReference>
<dbReference type="RefSeq" id="XP_024551840.1">
    <property type="nucleotide sequence ID" value="XM_024696037.1"/>
</dbReference>
<evidence type="ECO:0000256" key="4">
    <source>
        <dbReference type="ARBA" id="ARBA00022989"/>
    </source>
</evidence>
<feature type="transmembrane region" description="Helical" evidence="7">
    <location>
        <begin position="271"/>
        <end position="292"/>
    </location>
</feature>
<evidence type="ECO:0000259" key="8">
    <source>
        <dbReference type="Pfam" id="PF01490"/>
    </source>
</evidence>
<feature type="transmembrane region" description="Helical" evidence="7">
    <location>
        <begin position="378"/>
        <end position="398"/>
    </location>
</feature>
<dbReference type="GO" id="GO:0015179">
    <property type="term" value="F:L-amino acid transmembrane transporter activity"/>
    <property type="evidence" value="ECO:0007669"/>
    <property type="project" value="TreeGrafter"/>
</dbReference>
<evidence type="ECO:0000256" key="6">
    <source>
        <dbReference type="SAM" id="MobiDB-lite"/>
    </source>
</evidence>
<feature type="region of interest" description="Disordered" evidence="6">
    <location>
        <begin position="1"/>
        <end position="30"/>
    </location>
</feature>
<reference evidence="9 10" key="3">
    <citation type="journal article" date="2017" name="Mol. Plant Pathol.">
        <title>A gapless genome sequence of the fungus Botrytis cinerea.</title>
        <authorList>
            <person name="Van Kan J.A."/>
            <person name="Stassen J.H."/>
            <person name="Mosbach A."/>
            <person name="Van Der Lee T.A."/>
            <person name="Faino L."/>
            <person name="Farmer A.D."/>
            <person name="Papasotiriou D.G."/>
            <person name="Zhou S."/>
            <person name="Seidl M.F."/>
            <person name="Cottam E."/>
            <person name="Edel D."/>
            <person name="Hahn M."/>
            <person name="Schwartz D.C."/>
            <person name="Dietrich R.A."/>
            <person name="Widdison S."/>
            <person name="Scalliet G."/>
        </authorList>
    </citation>
    <scope>NUCLEOTIDE SEQUENCE [LARGE SCALE GENOMIC DNA]</scope>
    <source>
        <strain evidence="9 10">B05.10</strain>
    </source>
</reference>
<accession>A0A384JY75</accession>
<dbReference type="GeneID" id="5439033"/>
<feature type="domain" description="Amino acid transporter transmembrane" evidence="8">
    <location>
        <begin position="50"/>
        <end position="445"/>
    </location>
</feature>
<dbReference type="PANTHER" id="PTHR22950">
    <property type="entry name" value="AMINO ACID TRANSPORTER"/>
    <property type="match status" value="1"/>
</dbReference>
<sequence>MADQFQFSRQAEAGDFDNKSQKSETNQDVTHDAVFGEINEDGPDYRSVGALGSTALMLKTNLGLGVLSIPAVFDTLGMIPGIICVLTMATITGWSQYMIGVFKRKHPEVYGIEDVAGIIFGNVAREVVGAAFFLFWVFVSASGMLSVSIALNALSTHATCTAVFVVVAAIIAFIFSSIQTLGKITWLAWIGVAGIITAILTLTIAVGVQGKPADAPVTPGPYKSDFKLFGSPSFTDAISACGSLVFSFAGTPGYFNIHSEMRNPRNYTRSVYISQGFITSMYIAIGIVVYYFCGSYVASPALGSAGDTMKKVCYGLALPGLLVSTILLSHLPAKFLFLRLLRGSKHLTVNSMTHWMVWLGCTFCVIICAYVIASAIPIFGGLISLIGALFGTLFNFQPFGIMWFYDNWGFRKTQRSRSWIFMCCWSIFVIVIGSFLMVAGTYGSIVAIIDSYSSAGGSSSFSCADNSNSV</sequence>
<dbReference type="PANTHER" id="PTHR22950:SF683">
    <property type="entry name" value="AMINO ACID TRANSPORTER (EUROFUNG)"/>
    <property type="match status" value="1"/>
</dbReference>
<dbReference type="AlphaFoldDB" id="A0A384JY75"/>
<evidence type="ECO:0000256" key="3">
    <source>
        <dbReference type="ARBA" id="ARBA00022692"/>
    </source>
</evidence>
<feature type="transmembrane region" description="Helical" evidence="7">
    <location>
        <begin position="127"/>
        <end position="150"/>
    </location>
</feature>
<keyword evidence="5 7" id="KW-0472">Membrane</keyword>
<feature type="transmembrane region" description="Helical" evidence="7">
    <location>
        <begin position="79"/>
        <end position="99"/>
    </location>
</feature>
<dbReference type="PIRSF" id="PIRSF006060">
    <property type="entry name" value="AA_transporter"/>
    <property type="match status" value="1"/>
</dbReference>
<dbReference type="InterPro" id="IPR013057">
    <property type="entry name" value="AA_transpt_TM"/>
</dbReference>
<dbReference type="VEuPathDB" id="FungiDB:Bcin11g04900"/>
<evidence type="ECO:0000256" key="7">
    <source>
        <dbReference type="SAM" id="Phobius"/>
    </source>
</evidence>
<name>A0A384JY75_BOTFB</name>
<keyword evidence="10" id="KW-1185">Reference proteome</keyword>